<feature type="domain" description="Glycine cleavage system P-protein N-terminal" evidence="7">
    <location>
        <begin position="25"/>
        <end position="299"/>
    </location>
</feature>
<evidence type="ECO:0000256" key="4">
    <source>
        <dbReference type="ARBA" id="ARBA00023002"/>
    </source>
</evidence>
<dbReference type="InterPro" id="IPR049316">
    <property type="entry name" value="GDC-P_C"/>
</dbReference>
<evidence type="ECO:0000256" key="6">
    <source>
        <dbReference type="HAMAP-Rule" id="MF_00713"/>
    </source>
</evidence>
<dbReference type="SUPFAM" id="SSF53383">
    <property type="entry name" value="PLP-dependent transferases"/>
    <property type="match status" value="1"/>
</dbReference>
<comment type="catalytic activity">
    <reaction evidence="5 6">
        <text>N(6)-[(R)-lipoyl]-L-lysyl-[glycine-cleavage complex H protein] + glycine + H(+) = N(6)-[(R)-S(8)-aminomethyldihydrolipoyl]-L-lysyl-[glycine-cleavage complex H protein] + CO2</text>
        <dbReference type="Rhea" id="RHEA:24304"/>
        <dbReference type="Rhea" id="RHEA-COMP:10494"/>
        <dbReference type="Rhea" id="RHEA-COMP:10495"/>
        <dbReference type="ChEBI" id="CHEBI:15378"/>
        <dbReference type="ChEBI" id="CHEBI:16526"/>
        <dbReference type="ChEBI" id="CHEBI:57305"/>
        <dbReference type="ChEBI" id="CHEBI:83099"/>
        <dbReference type="ChEBI" id="CHEBI:83143"/>
        <dbReference type="EC" id="1.4.4.2"/>
    </reaction>
</comment>
<comment type="function">
    <text evidence="2 6">The glycine cleavage system catalyzes the degradation of glycine. The P protein binds the alpha-amino group of glycine through its pyridoxal phosphate cofactor; CO(2) is released and the remaining methylamine moiety is then transferred to the lipoamide cofactor of the H protein.</text>
</comment>
<keyword evidence="10" id="KW-1185">Reference proteome</keyword>
<evidence type="ECO:0000256" key="3">
    <source>
        <dbReference type="ARBA" id="ARBA00022898"/>
    </source>
</evidence>
<evidence type="ECO:0000256" key="5">
    <source>
        <dbReference type="ARBA" id="ARBA00049026"/>
    </source>
</evidence>
<dbReference type="Pfam" id="PF02347">
    <property type="entry name" value="GDC-P"/>
    <property type="match status" value="1"/>
</dbReference>
<comment type="similarity">
    <text evidence="6">Belongs to the GcvP family. C-terminal subunit subfamily.</text>
</comment>
<protein>
    <recommendedName>
        <fullName evidence="6">Probable glycine dehydrogenase (decarboxylating) subunit 2</fullName>
        <ecNumber evidence="6">1.4.4.2</ecNumber>
    </recommendedName>
    <alternativeName>
        <fullName evidence="6">Glycine cleavage system P-protein subunit 2</fullName>
    </alternativeName>
    <alternativeName>
        <fullName evidence="6">Glycine decarboxylase subunit 2</fullName>
    </alternativeName>
    <alternativeName>
        <fullName evidence="6">Glycine dehydrogenase (aminomethyl-transferring) subunit 2</fullName>
    </alternativeName>
</protein>
<evidence type="ECO:0000259" key="8">
    <source>
        <dbReference type="Pfam" id="PF21478"/>
    </source>
</evidence>
<dbReference type="InterPro" id="IPR049315">
    <property type="entry name" value="GDC-P_N"/>
</dbReference>
<evidence type="ECO:0000256" key="1">
    <source>
        <dbReference type="ARBA" id="ARBA00001933"/>
    </source>
</evidence>
<name>A0ABS4E8H8_9FIRM</name>
<dbReference type="InterPro" id="IPR020581">
    <property type="entry name" value="GDC_P"/>
</dbReference>
<evidence type="ECO:0000313" key="9">
    <source>
        <dbReference type="EMBL" id="MBP1854246.1"/>
    </source>
</evidence>
<dbReference type="InterPro" id="IPR015422">
    <property type="entry name" value="PyrdxlP-dep_Trfase_small"/>
</dbReference>
<dbReference type="Gene3D" id="6.20.440.10">
    <property type="match status" value="1"/>
</dbReference>
<keyword evidence="3 6" id="KW-0663">Pyridoxal phosphate</keyword>
<keyword evidence="4 6" id="KW-0560">Oxidoreductase</keyword>
<dbReference type="PANTHER" id="PTHR11773:SF1">
    <property type="entry name" value="GLYCINE DEHYDROGENASE (DECARBOXYLATING), MITOCHONDRIAL"/>
    <property type="match status" value="1"/>
</dbReference>
<dbReference type="Gene3D" id="3.40.640.10">
    <property type="entry name" value="Type I PLP-dependent aspartate aminotransferase-like (Major domain)"/>
    <property type="match status" value="1"/>
</dbReference>
<dbReference type="EMBL" id="JAGGJX010000001">
    <property type="protein sequence ID" value="MBP1854246.1"/>
    <property type="molecule type" value="Genomic_DNA"/>
</dbReference>
<accession>A0ABS4E8H8</accession>
<dbReference type="CDD" id="cd00613">
    <property type="entry name" value="GDC-P"/>
    <property type="match status" value="1"/>
</dbReference>
<comment type="cofactor">
    <cofactor evidence="1 6">
        <name>pyridoxal 5'-phosphate</name>
        <dbReference type="ChEBI" id="CHEBI:597326"/>
    </cofactor>
</comment>
<dbReference type="HAMAP" id="MF_00713">
    <property type="entry name" value="GcvPB"/>
    <property type="match status" value="1"/>
</dbReference>
<evidence type="ECO:0000313" key="10">
    <source>
        <dbReference type="Proteomes" id="UP000767291"/>
    </source>
</evidence>
<dbReference type="InterPro" id="IPR015421">
    <property type="entry name" value="PyrdxlP-dep_Trfase_major"/>
</dbReference>
<feature type="domain" description="Glycine dehydrogenase C-terminal" evidence="8">
    <location>
        <begin position="351"/>
        <end position="453"/>
    </location>
</feature>
<gene>
    <name evidence="6" type="primary">gcvPB</name>
    <name evidence="9" type="ORF">J2Z43_000636</name>
</gene>
<reference evidence="9 10" key="1">
    <citation type="submission" date="2021-03" db="EMBL/GenBank/DDBJ databases">
        <title>Genomic Encyclopedia of Type Strains, Phase IV (KMG-IV): sequencing the most valuable type-strain genomes for metagenomic binning, comparative biology and taxonomic classification.</title>
        <authorList>
            <person name="Goeker M."/>
        </authorList>
    </citation>
    <scope>NUCLEOTIDE SEQUENCE [LARGE SCALE GENOMIC DNA]</scope>
    <source>
        <strain evidence="9 10">DSM 1289</strain>
    </source>
</reference>
<feature type="modified residue" description="N6-(pyridoxal phosphate)lysine" evidence="6">
    <location>
        <position position="272"/>
    </location>
</feature>
<proteinExistence type="inferred from homology"/>
<comment type="subunit">
    <text evidence="6">The glycine cleavage system is composed of four proteins: P, T, L and H. In this organism, the P 'protein' is a heterodimer of two subunits.</text>
</comment>
<dbReference type="Pfam" id="PF21478">
    <property type="entry name" value="GcvP2_C"/>
    <property type="match status" value="1"/>
</dbReference>
<dbReference type="GO" id="GO:0004375">
    <property type="term" value="F:glycine dehydrogenase (decarboxylating) activity"/>
    <property type="evidence" value="ECO:0007669"/>
    <property type="project" value="UniProtKB-EC"/>
</dbReference>
<dbReference type="InterPro" id="IPR023012">
    <property type="entry name" value="GcvPB"/>
</dbReference>
<dbReference type="NCBIfam" id="NF003346">
    <property type="entry name" value="PRK04366.1"/>
    <property type="match status" value="1"/>
</dbReference>
<dbReference type="InterPro" id="IPR015424">
    <property type="entry name" value="PyrdxlP-dep_Trfase"/>
</dbReference>
<organism evidence="9 10">
    <name type="scientific">Metaclostridioides mangenotii</name>
    <dbReference type="NCBI Taxonomy" id="1540"/>
    <lineage>
        <taxon>Bacteria</taxon>
        <taxon>Bacillati</taxon>
        <taxon>Bacillota</taxon>
        <taxon>Clostridia</taxon>
        <taxon>Peptostreptococcales</taxon>
        <taxon>Peptostreptococcaceae</taxon>
        <taxon>Metaclostridioides</taxon>
    </lineage>
</organism>
<evidence type="ECO:0000259" key="7">
    <source>
        <dbReference type="Pfam" id="PF02347"/>
    </source>
</evidence>
<comment type="caution">
    <text evidence="9">The sequence shown here is derived from an EMBL/GenBank/DDBJ whole genome shotgun (WGS) entry which is preliminary data.</text>
</comment>
<dbReference type="Gene3D" id="3.90.1150.10">
    <property type="entry name" value="Aspartate Aminotransferase, domain 1"/>
    <property type="match status" value="1"/>
</dbReference>
<dbReference type="RefSeq" id="WP_209455792.1">
    <property type="nucleotide sequence ID" value="NZ_BAAACS010000017.1"/>
</dbReference>
<dbReference type="Proteomes" id="UP000767291">
    <property type="component" value="Unassembled WGS sequence"/>
</dbReference>
<sequence length="487" mass="54090">MKNYNSLLIDISKKGRKAYSLPQLDIDDIDLTDMVDAHLIKETELGLPEISEVDLIRHYTQLSNKNFGVDTGFYPLGSCTMKYNPKINEDMARMPSFTELHPYQPVDTVQGSLELMYNLSQMLCEITGMDDVTLQPSAGSHGELTGLMLIKEYHLNRGDTKRTKVIIPDAAHGTNPASAAMADFDVVQINSNKDGSVNMEELKSILNDEIAALMLTNPSTLGLFEENIKEVAELVHKAGGLLYYDGANMNAIMGITRPGDMGFDVVHLNIHKTFSTPHGGGGPGSGPVGVKKELIPFLPVPTIEKVDGRYELNYNREKTIGKIKNFYGNFGVLVRAYTYILTMGGDGLKEASTMAVLNANYIKESLREDYILPIDRVCKHEFVLGGLPRGEANIKTLDIAKRLLDYGYHPPTIYFPLIIKEALMIEPTETESLETIDEFIVAMKQIAKEAEENPEILKNAPHNTIVGRIDEARAVKKPILTWKQIEA</sequence>
<dbReference type="PANTHER" id="PTHR11773">
    <property type="entry name" value="GLYCINE DEHYDROGENASE, DECARBOXYLATING"/>
    <property type="match status" value="1"/>
</dbReference>
<evidence type="ECO:0000256" key="2">
    <source>
        <dbReference type="ARBA" id="ARBA00003788"/>
    </source>
</evidence>
<dbReference type="EC" id="1.4.4.2" evidence="6"/>